<dbReference type="EMBL" id="BGPR01001881">
    <property type="protein sequence ID" value="GBM63661.1"/>
    <property type="molecule type" value="Genomic_DNA"/>
</dbReference>
<evidence type="ECO:0000313" key="1">
    <source>
        <dbReference type="EMBL" id="GBM63661.1"/>
    </source>
</evidence>
<evidence type="ECO:0000313" key="2">
    <source>
        <dbReference type="Proteomes" id="UP000499080"/>
    </source>
</evidence>
<name>A0A4Y2HEG5_ARAVE</name>
<gene>
    <name evidence="1" type="ORF">AVEN_253127_1</name>
</gene>
<accession>A0A4Y2HEG5</accession>
<dbReference type="AlphaFoldDB" id="A0A4Y2HEG5"/>
<dbReference type="Proteomes" id="UP000499080">
    <property type="component" value="Unassembled WGS sequence"/>
</dbReference>
<reference evidence="1 2" key="1">
    <citation type="journal article" date="2019" name="Sci. Rep.">
        <title>Orb-weaving spider Araneus ventricosus genome elucidates the spidroin gene catalogue.</title>
        <authorList>
            <person name="Kono N."/>
            <person name="Nakamura H."/>
            <person name="Ohtoshi R."/>
            <person name="Moran D.A.P."/>
            <person name="Shinohara A."/>
            <person name="Yoshida Y."/>
            <person name="Fujiwara M."/>
            <person name="Mori M."/>
            <person name="Tomita M."/>
            <person name="Arakawa K."/>
        </authorList>
    </citation>
    <scope>NUCLEOTIDE SEQUENCE [LARGE SCALE GENOMIC DNA]</scope>
</reference>
<proteinExistence type="predicted"/>
<keyword evidence="2" id="KW-1185">Reference proteome</keyword>
<sequence length="101" mass="11620">MLPSKRGFNLCKALFFSLASFRVPLKRVLKLKRLLTDFRPDGIPTTTSHLTDLHGFFLLAFQNIQFICEVNSPLNGIGIRNWNLPAPRHTPYHWATTARKK</sequence>
<organism evidence="1 2">
    <name type="scientific">Araneus ventricosus</name>
    <name type="common">Orbweaver spider</name>
    <name type="synonym">Epeira ventricosa</name>
    <dbReference type="NCBI Taxonomy" id="182803"/>
    <lineage>
        <taxon>Eukaryota</taxon>
        <taxon>Metazoa</taxon>
        <taxon>Ecdysozoa</taxon>
        <taxon>Arthropoda</taxon>
        <taxon>Chelicerata</taxon>
        <taxon>Arachnida</taxon>
        <taxon>Araneae</taxon>
        <taxon>Araneomorphae</taxon>
        <taxon>Entelegynae</taxon>
        <taxon>Araneoidea</taxon>
        <taxon>Araneidae</taxon>
        <taxon>Araneus</taxon>
    </lineage>
</organism>
<comment type="caution">
    <text evidence="1">The sequence shown here is derived from an EMBL/GenBank/DDBJ whole genome shotgun (WGS) entry which is preliminary data.</text>
</comment>
<protein>
    <submittedName>
        <fullName evidence="1">Uncharacterized protein</fullName>
    </submittedName>
</protein>